<dbReference type="KEGG" id="pth:PTH_2346"/>
<dbReference type="GO" id="GO:0046914">
    <property type="term" value="F:transition metal ion binding"/>
    <property type="evidence" value="ECO:0007669"/>
    <property type="project" value="InterPro"/>
</dbReference>
<name>A5CZS1_PELTS</name>
<dbReference type="AlphaFoldDB" id="A5CZS1"/>
<dbReference type="HOGENOM" id="CLU_128602_1_0_9"/>
<proteinExistence type="predicted"/>
<sequence length="109" mass="12384">MSENEMKPMTRQEIEEQIINKALSDKDFKEILLNNPKEAFGRLGVQLPAEVEIKVVEESPQVLYLVLPVNPAGLTDEQLEGVAGGLELPGDWCLCHGRWNFNCWLLYRS</sequence>
<evidence type="ECO:0008006" key="3">
    <source>
        <dbReference type="Google" id="ProtNLM"/>
    </source>
</evidence>
<protein>
    <recommendedName>
        <fullName evidence="3">Nitrile hydratase alpha /Thiocyanate hydrolase gamma domain-containing protein</fullName>
    </recommendedName>
</protein>
<evidence type="ECO:0000313" key="2">
    <source>
        <dbReference type="Proteomes" id="UP000006556"/>
    </source>
</evidence>
<accession>A5CZS1</accession>
<organism evidence="1 2">
    <name type="scientific">Pelotomaculum thermopropionicum (strain DSM 13744 / JCM 10971 / SI)</name>
    <dbReference type="NCBI Taxonomy" id="370438"/>
    <lineage>
        <taxon>Bacteria</taxon>
        <taxon>Bacillati</taxon>
        <taxon>Bacillota</taxon>
        <taxon>Clostridia</taxon>
        <taxon>Eubacteriales</taxon>
        <taxon>Desulfotomaculaceae</taxon>
        <taxon>Pelotomaculum</taxon>
    </lineage>
</organism>
<dbReference type="STRING" id="370438.PTH_2346"/>
<dbReference type="InterPro" id="IPR022513">
    <property type="entry name" value="TOMM_pelo"/>
</dbReference>
<dbReference type="Proteomes" id="UP000006556">
    <property type="component" value="Chromosome"/>
</dbReference>
<evidence type="ECO:0000313" key="1">
    <source>
        <dbReference type="EMBL" id="BAF60527.1"/>
    </source>
</evidence>
<gene>
    <name evidence="1" type="ordered locus">PTH_2346</name>
</gene>
<dbReference type="EMBL" id="AP009389">
    <property type="protein sequence ID" value="BAF60527.1"/>
    <property type="molecule type" value="Genomic_DNA"/>
</dbReference>
<dbReference type="GO" id="GO:0003824">
    <property type="term" value="F:catalytic activity"/>
    <property type="evidence" value="ECO:0007669"/>
    <property type="project" value="InterPro"/>
</dbReference>
<dbReference type="Gene3D" id="3.90.330.10">
    <property type="entry name" value="Nitrile hydratase alpha /Thiocyanate hydrolase gamma"/>
    <property type="match status" value="1"/>
</dbReference>
<dbReference type="InterPro" id="IPR036648">
    <property type="entry name" value="CN_Hdrase_a/SCN_Hdrase_g_sf"/>
</dbReference>
<dbReference type="eggNOG" id="ENOG50339Q3">
    <property type="taxonomic scope" value="Bacteria"/>
</dbReference>
<dbReference type="SUPFAM" id="SSF56209">
    <property type="entry name" value="Nitrile hydratase alpha chain"/>
    <property type="match status" value="1"/>
</dbReference>
<dbReference type="NCBIfam" id="TIGR03793">
    <property type="entry name" value="leader_NHLP"/>
    <property type="match status" value="1"/>
</dbReference>
<keyword evidence="2" id="KW-1185">Reference proteome</keyword>
<reference evidence="2" key="1">
    <citation type="journal article" date="2008" name="Genome Res.">
        <title>The genome of Pelotomaculum thermopropionicum reveals niche-associated evolution in anaerobic microbiota.</title>
        <authorList>
            <person name="Kosaka T."/>
            <person name="Kato S."/>
            <person name="Shimoyama T."/>
            <person name="Ishii S."/>
            <person name="Abe T."/>
            <person name="Watanabe K."/>
        </authorList>
    </citation>
    <scope>NUCLEOTIDE SEQUENCE [LARGE SCALE GENOMIC DNA]</scope>
    <source>
        <strain evidence="2">DSM 13744 / JCM 10971 / SI</strain>
    </source>
</reference>